<evidence type="ECO:0000256" key="3">
    <source>
        <dbReference type="ARBA" id="ARBA00023163"/>
    </source>
</evidence>
<dbReference type="RefSeq" id="WP_317475380.1">
    <property type="nucleotide sequence ID" value="NZ_JARQTO010000001.1"/>
</dbReference>
<keyword evidence="8" id="KW-1185">Reference proteome</keyword>
<dbReference type="GeneID" id="93225767"/>
<dbReference type="InterPro" id="IPR000551">
    <property type="entry name" value="MerR-type_HTH_dom"/>
</dbReference>
<dbReference type="PROSITE" id="PS50937">
    <property type="entry name" value="HTH_MERR_2"/>
    <property type="match status" value="1"/>
</dbReference>
<comment type="caution">
    <text evidence="6">The sequence shown here is derived from an EMBL/GenBank/DDBJ whole genome shotgun (WGS) entry which is preliminary data.</text>
</comment>
<dbReference type="PANTHER" id="PTHR30204:SF94">
    <property type="entry name" value="HEAVY METAL-DEPENDENT TRANSCRIPTIONAL REGULATOR HI_0293-RELATED"/>
    <property type="match status" value="1"/>
</dbReference>
<evidence type="ECO:0000313" key="8">
    <source>
        <dbReference type="Proteomes" id="UP001216057"/>
    </source>
</evidence>
<dbReference type="AlphaFoldDB" id="A0AAW6QCN9"/>
<dbReference type="GO" id="GO:0003700">
    <property type="term" value="F:DNA-binding transcription factor activity"/>
    <property type="evidence" value="ECO:0007669"/>
    <property type="project" value="InterPro"/>
</dbReference>
<keyword evidence="2" id="KW-0238">DNA-binding</keyword>
<proteinExistence type="predicted"/>
<dbReference type="PANTHER" id="PTHR30204">
    <property type="entry name" value="REDOX-CYCLING DRUG-SENSING TRANSCRIPTIONAL ACTIVATOR SOXR"/>
    <property type="match status" value="1"/>
</dbReference>
<dbReference type="SUPFAM" id="SSF46955">
    <property type="entry name" value="Putative DNA-binding domain"/>
    <property type="match status" value="1"/>
</dbReference>
<evidence type="ECO:0000256" key="1">
    <source>
        <dbReference type="ARBA" id="ARBA00023015"/>
    </source>
</evidence>
<dbReference type="Pfam" id="PF13411">
    <property type="entry name" value="MerR_1"/>
    <property type="match status" value="1"/>
</dbReference>
<dbReference type="GO" id="GO:0003677">
    <property type="term" value="F:DNA binding"/>
    <property type="evidence" value="ECO:0007669"/>
    <property type="project" value="UniProtKB-KW"/>
</dbReference>
<feature type="domain" description="HTH merR-type" evidence="4">
    <location>
        <begin position="1"/>
        <end position="69"/>
    </location>
</feature>
<dbReference type="PRINTS" id="PR00040">
    <property type="entry name" value="HTHMERR"/>
</dbReference>
<dbReference type="Gene3D" id="1.10.1660.10">
    <property type="match status" value="1"/>
</dbReference>
<dbReference type="Proteomes" id="UP001214976">
    <property type="component" value="Unassembled WGS sequence"/>
</dbReference>
<evidence type="ECO:0000313" key="5">
    <source>
        <dbReference type="EMBL" id="MDG2946116.1"/>
    </source>
</evidence>
<evidence type="ECO:0000256" key="2">
    <source>
        <dbReference type="ARBA" id="ARBA00023125"/>
    </source>
</evidence>
<reference evidence="6 8" key="1">
    <citation type="submission" date="2023-03" db="EMBL/GenBank/DDBJ databases">
        <title>Classification of Bisgaard taxon 6 and taxon 10 as Exercitatus varius gen. nov., spec. nov.</title>
        <authorList>
            <person name="Christensen H."/>
        </authorList>
    </citation>
    <scope>NUCLEOTIDE SEQUENCE</scope>
    <source>
        <strain evidence="5 8">23350_01</strain>
        <strain evidence="6">86116</strain>
    </source>
</reference>
<evidence type="ECO:0000313" key="7">
    <source>
        <dbReference type="Proteomes" id="UP001214976"/>
    </source>
</evidence>
<accession>A0AAW6QCN9</accession>
<gene>
    <name evidence="6" type="ORF">P7M15_08225</name>
    <name evidence="5" type="ORF">P7M32_06700</name>
</gene>
<dbReference type="InterPro" id="IPR047057">
    <property type="entry name" value="MerR_fam"/>
</dbReference>
<sequence length="123" mass="14209">MTVNELSKQSGIHPETIRYYEKTGVLPAPKRQANGYRCYDETTLVLLRFIKTCRSLGFSVEEIKQLNHIKNHPHQHGIADQMIVRQLATVEEKIARLNEIRHFLQDLVMEEAHSEADCKALLL</sequence>
<protein>
    <submittedName>
        <fullName evidence="6">MerR family transcriptional regulator</fullName>
    </submittedName>
</protein>
<dbReference type="InterPro" id="IPR009061">
    <property type="entry name" value="DNA-bd_dom_put_sf"/>
</dbReference>
<keyword evidence="3" id="KW-0804">Transcription</keyword>
<dbReference type="SMART" id="SM00422">
    <property type="entry name" value="HTH_MERR"/>
    <property type="match status" value="1"/>
</dbReference>
<dbReference type="EMBL" id="JARQTX010000006">
    <property type="protein sequence ID" value="MDG2946116.1"/>
    <property type="molecule type" value="Genomic_DNA"/>
</dbReference>
<evidence type="ECO:0000313" key="6">
    <source>
        <dbReference type="EMBL" id="MDG2950501.1"/>
    </source>
</evidence>
<dbReference type="EMBL" id="JARQTW010000012">
    <property type="protein sequence ID" value="MDG2950501.1"/>
    <property type="molecule type" value="Genomic_DNA"/>
</dbReference>
<evidence type="ECO:0000259" key="4">
    <source>
        <dbReference type="PROSITE" id="PS50937"/>
    </source>
</evidence>
<name>A0AAW6QCN9_9PAST</name>
<organism evidence="6 7">
    <name type="scientific">Exercitatus varius</name>
    <dbReference type="NCBI Taxonomy" id="67857"/>
    <lineage>
        <taxon>Bacteria</taxon>
        <taxon>Pseudomonadati</taxon>
        <taxon>Pseudomonadota</taxon>
        <taxon>Gammaproteobacteria</taxon>
        <taxon>Pasteurellales</taxon>
        <taxon>Pasteurellaceae</taxon>
        <taxon>Exercitatus</taxon>
    </lineage>
</organism>
<keyword evidence="1" id="KW-0805">Transcription regulation</keyword>
<dbReference type="Proteomes" id="UP001216057">
    <property type="component" value="Unassembled WGS sequence"/>
</dbReference>